<evidence type="ECO:0000256" key="6">
    <source>
        <dbReference type="ARBA" id="ARBA00022499"/>
    </source>
</evidence>
<dbReference type="FunFam" id="6.10.250.3250:FF:000001">
    <property type="entry name" value="60S ribosomal protein L13a"/>
    <property type="match status" value="1"/>
</dbReference>
<evidence type="ECO:0000256" key="1">
    <source>
        <dbReference type="ARBA" id="ARBA00004144"/>
    </source>
</evidence>
<dbReference type="InterPro" id="IPR005755">
    <property type="entry name" value="Ribosomal_uL13_euk/arc"/>
</dbReference>
<keyword evidence="10" id="KW-0256">Endoplasmic reticulum</keyword>
<feature type="domain" description="RRM" evidence="24">
    <location>
        <begin position="373"/>
        <end position="452"/>
    </location>
</feature>
<dbReference type="GO" id="GO:0005737">
    <property type="term" value="C:cytoplasm"/>
    <property type="evidence" value="ECO:0007669"/>
    <property type="project" value="UniProtKB-SubCell"/>
</dbReference>
<dbReference type="InterPro" id="IPR012677">
    <property type="entry name" value="Nucleotide-bd_a/b_plait_sf"/>
</dbReference>
<dbReference type="GO" id="GO:0005654">
    <property type="term" value="C:nucleoplasm"/>
    <property type="evidence" value="ECO:0007669"/>
    <property type="project" value="UniProtKB-SubCell"/>
</dbReference>
<dbReference type="InterPro" id="IPR036899">
    <property type="entry name" value="Ribosomal_uL13_sf"/>
</dbReference>
<dbReference type="NCBIfam" id="TIGR01077">
    <property type="entry name" value="L13_A_E"/>
    <property type="match status" value="1"/>
</dbReference>
<evidence type="ECO:0000256" key="4">
    <source>
        <dbReference type="ARBA" id="ARBA00006227"/>
    </source>
</evidence>
<dbReference type="CDD" id="cd12494">
    <property type="entry name" value="RRM3_hnRNPR"/>
    <property type="match status" value="1"/>
</dbReference>
<keyword evidence="17" id="KW-0539">Nucleus</keyword>
<feature type="compositionally biased region" description="Pro residues" evidence="23">
    <location>
        <begin position="645"/>
        <end position="654"/>
    </location>
</feature>
<evidence type="ECO:0000256" key="12">
    <source>
        <dbReference type="ARBA" id="ARBA00022848"/>
    </source>
</evidence>
<dbReference type="Proteomes" id="UP000823561">
    <property type="component" value="Chromosome 19"/>
</dbReference>
<keyword evidence="14 22" id="KW-0689">Ribosomal protein</keyword>
<dbReference type="HAMAP" id="MF_01366">
    <property type="entry name" value="Ribosomal_uL13"/>
    <property type="match status" value="1"/>
</dbReference>
<dbReference type="Pfam" id="PF00076">
    <property type="entry name" value="RRM_1"/>
    <property type="match status" value="3"/>
</dbReference>
<dbReference type="Gene3D" id="6.10.250.3250">
    <property type="match status" value="1"/>
</dbReference>
<evidence type="ECO:0000313" key="26">
    <source>
        <dbReference type="Proteomes" id="UP000823561"/>
    </source>
</evidence>
<keyword evidence="9" id="KW-0677">Repeat</keyword>
<dbReference type="FunFam" id="3.90.1180.10:FF:000002">
    <property type="entry name" value="60S ribosomal protein L16"/>
    <property type="match status" value="1"/>
</dbReference>
<evidence type="ECO:0000256" key="19">
    <source>
        <dbReference type="ARBA" id="ARBA00035201"/>
    </source>
</evidence>
<dbReference type="AlphaFoldDB" id="A0AAV6FTS9"/>
<reference evidence="25" key="1">
    <citation type="submission" date="2020-10" db="EMBL/GenBank/DDBJ databases">
        <title>Chromosome-scale genome assembly of the Allis shad, Alosa alosa.</title>
        <authorList>
            <person name="Margot Z."/>
            <person name="Christophe K."/>
            <person name="Cabau C."/>
            <person name="Louis A."/>
            <person name="Berthelot C."/>
            <person name="Parey E."/>
            <person name="Roest Crollius H."/>
            <person name="Montfort J."/>
            <person name="Robinson-Rechavi M."/>
            <person name="Bucao C."/>
            <person name="Bouchez O."/>
            <person name="Gislard M."/>
            <person name="Lluch J."/>
            <person name="Milhes M."/>
            <person name="Lampietro C."/>
            <person name="Lopez Roques C."/>
            <person name="Donnadieu C."/>
            <person name="Braasch I."/>
            <person name="Desvignes T."/>
            <person name="Postlethwait J."/>
            <person name="Bobe J."/>
            <person name="Guiguen Y."/>
        </authorList>
    </citation>
    <scope>NUCLEOTIDE SEQUENCE</scope>
    <source>
        <strain evidence="25">M-15738</strain>
        <tissue evidence="25">Blood</tissue>
    </source>
</reference>
<dbReference type="GO" id="GO:0005681">
    <property type="term" value="C:spliceosomal complex"/>
    <property type="evidence" value="ECO:0007669"/>
    <property type="project" value="UniProtKB-KW"/>
</dbReference>
<dbReference type="CDD" id="cd12250">
    <property type="entry name" value="RRM2_hnRNPR_like"/>
    <property type="match status" value="1"/>
</dbReference>
<feature type="compositionally biased region" description="Pro residues" evidence="23">
    <location>
        <begin position="717"/>
        <end position="730"/>
    </location>
</feature>
<feature type="domain" description="RRM" evidence="24">
    <location>
        <begin position="454"/>
        <end position="536"/>
    </location>
</feature>
<dbReference type="GO" id="GO:0006412">
    <property type="term" value="P:translation"/>
    <property type="evidence" value="ECO:0007669"/>
    <property type="project" value="InterPro"/>
</dbReference>
<accession>A0AAV6FTS9</accession>
<keyword evidence="15" id="KW-0007">Acetylation</keyword>
<gene>
    <name evidence="25" type="ORF">AALO_G00247090</name>
</gene>
<dbReference type="CDD" id="cd00392">
    <property type="entry name" value="Ribosomal_L13"/>
    <property type="match status" value="1"/>
</dbReference>
<dbReference type="InterPro" id="IPR005822">
    <property type="entry name" value="Ribosomal_uL13"/>
</dbReference>
<keyword evidence="13 21" id="KW-0694">RNA-binding</keyword>
<evidence type="ECO:0000259" key="24">
    <source>
        <dbReference type="PROSITE" id="PS50102"/>
    </source>
</evidence>
<dbReference type="PANTHER" id="PTHR21245">
    <property type="entry name" value="HETEROGENEOUS NUCLEAR RIBONUCLEOPROTEIN"/>
    <property type="match status" value="1"/>
</dbReference>
<evidence type="ECO:0000256" key="11">
    <source>
        <dbReference type="ARBA" id="ARBA00022843"/>
    </source>
</evidence>
<dbReference type="InterPro" id="IPR000504">
    <property type="entry name" value="RRM_dom"/>
</dbReference>
<dbReference type="FunFam" id="3.30.70.330:FF:000027">
    <property type="entry name" value="Heterogeneous nuclear ribonucleoprotein q isoform"/>
    <property type="match status" value="1"/>
</dbReference>
<evidence type="ECO:0000256" key="23">
    <source>
        <dbReference type="SAM" id="MobiDB-lite"/>
    </source>
</evidence>
<comment type="subcellular location">
    <subcellularLocation>
        <location evidence="2">Cytoplasm</location>
    </subcellularLocation>
    <subcellularLocation>
        <location evidence="1">Microsome</location>
    </subcellularLocation>
    <subcellularLocation>
        <location evidence="3">Nucleus</location>
        <location evidence="3">Nucleoplasm</location>
    </subcellularLocation>
</comment>
<keyword evidence="5" id="KW-0963">Cytoplasm</keyword>
<dbReference type="InterPro" id="IPR006535">
    <property type="entry name" value="HnRNP_R/Q_splicing_fac"/>
</dbReference>
<keyword evidence="11" id="KW-0832">Ubl conjugation</keyword>
<dbReference type="Gene3D" id="3.30.70.330">
    <property type="match status" value="3"/>
</dbReference>
<dbReference type="CDD" id="cd21067">
    <property type="entry name" value="NURR_hnRNPR"/>
    <property type="match status" value="1"/>
</dbReference>
<dbReference type="GO" id="GO:0006397">
    <property type="term" value="P:mRNA processing"/>
    <property type="evidence" value="ECO:0007669"/>
    <property type="project" value="UniProtKB-KW"/>
</dbReference>
<dbReference type="Pfam" id="PF00572">
    <property type="entry name" value="Ribosomal_L13"/>
    <property type="match status" value="1"/>
</dbReference>
<evidence type="ECO:0000256" key="20">
    <source>
        <dbReference type="ARBA" id="ARBA00035367"/>
    </source>
</evidence>
<keyword evidence="12" id="KW-0492">Microsome</keyword>
<dbReference type="PROSITE" id="PS50102">
    <property type="entry name" value="RRM"/>
    <property type="match status" value="3"/>
</dbReference>
<sequence>MADRFNKVLLIDGRGHLLGRLAAIVAKQVLMGHKVVIVRCEGINISGNFYRNKLKYLAFLRKRMNTNPSRGPYHFRAPSRIFWRTVRGMLPHKTKRGQAALDRLKVFDGIPPPYDKRQRMVVPAALKIVRLKPTRKFALLGRLAHEVGWKYQAITSTLEEKRKAKAKLHYAKKKTLVKLTKQAEKNVESRIAQYTDVLKQYGRSSEVWSMAAEVNGNSTPVKEDEEPMDITVAHTENYQTLIDAGLPQKVAASLDNIFQTGLVAYADLDERAIDALREFNEEGALSVLQQFKESDLSHVQNKSAFLCGVMKTYRQREKQGSKVQESTKGPDEAKIKALLERTGYTLDVTTGQRKYGGPPPEEVYTGSQPAVGTEVFVGKIPRDLYEDELVPLFEKAGAIWDLRLMMDPLSGQNRGYAFITFCNKDAALEAVKLCDNYEIRSGKYLGVCISVANNRLFVGSIPKNKTRESILEDFSKVTEGLTEVILYHQPDDKKKNRGFCFLEYEDHKSAAQARRRLMSGKVKVWGNPVTVEWADPVEEPDPDIMAKVKVLFVRNLATPVTEELLENTFSQFGKLERVKKLKDYAFVHFEDRDAAVKAMQEMNGKELEGEEIEIVLAKPPDKKRKERQAQRQTTRPTGYDDYYYYPPPRMPPPMRGRGRGGRGNYAYPPDYYGYDDYYDDYYGYDYHDYRGGYEDPYYGYDDGYVVRGRGGRVNRGAPPPPRGRGVPPPRGRGGYGQRGAPMGVSRGSRGGRGGPLPQQRGRGPRGTRGNRGGNVGGKRKADGYNQPDSKRRQTAHQNWGSQPIAQQPLQQGGDYSGEDARAAARARGTHLFSAVFFSLSQIKGLVREVAPGRVLRHAVDSPVGAARKTRTSGQFFDEKNKECWSATRKSQEGIEPASDLIWGVNSLGCTILDFDQ</sequence>
<evidence type="ECO:0000256" key="21">
    <source>
        <dbReference type="PROSITE-ProRule" id="PRU00176"/>
    </source>
</evidence>
<feature type="region of interest" description="Disordered" evidence="23">
    <location>
        <begin position="616"/>
        <end position="661"/>
    </location>
</feature>
<protein>
    <recommendedName>
        <fullName evidence="19">Large ribosomal subunit protein uL13</fullName>
    </recommendedName>
    <alternativeName>
        <fullName evidence="20">60S ribosomal protein L13a</fullName>
    </alternativeName>
</protein>
<evidence type="ECO:0000256" key="16">
    <source>
        <dbReference type="ARBA" id="ARBA00023187"/>
    </source>
</evidence>
<feature type="domain" description="RRM" evidence="24">
    <location>
        <begin position="549"/>
        <end position="619"/>
    </location>
</feature>
<feature type="compositionally biased region" description="Polar residues" evidence="23">
    <location>
        <begin position="795"/>
        <end position="810"/>
    </location>
</feature>
<keyword evidence="8" id="KW-0747">Spliceosome</keyword>
<evidence type="ECO:0000256" key="17">
    <source>
        <dbReference type="ARBA" id="ARBA00023242"/>
    </source>
</evidence>
<keyword evidence="16" id="KW-0508">mRNA splicing</keyword>
<evidence type="ECO:0000256" key="3">
    <source>
        <dbReference type="ARBA" id="ARBA00004642"/>
    </source>
</evidence>
<dbReference type="PROSITE" id="PS00783">
    <property type="entry name" value="RIBOSOMAL_L13"/>
    <property type="match status" value="1"/>
</dbReference>
<keyword evidence="18 22" id="KW-0687">Ribonucleoprotein</keyword>
<dbReference type="FunFam" id="3.30.70.330:FF:000024">
    <property type="entry name" value="Heterogeneous nuclear ribonucleoprotein q isoform"/>
    <property type="match status" value="1"/>
</dbReference>
<evidence type="ECO:0000256" key="9">
    <source>
        <dbReference type="ARBA" id="ARBA00022737"/>
    </source>
</evidence>
<name>A0AAV6FTS9_9TELE</name>
<evidence type="ECO:0000256" key="22">
    <source>
        <dbReference type="RuleBase" id="RU003877"/>
    </source>
</evidence>
<dbReference type="Pfam" id="PF18360">
    <property type="entry name" value="hnRNP_Q_AcD"/>
    <property type="match status" value="1"/>
</dbReference>
<organism evidence="25 26">
    <name type="scientific">Alosa alosa</name>
    <name type="common">allis shad</name>
    <dbReference type="NCBI Taxonomy" id="278164"/>
    <lineage>
        <taxon>Eukaryota</taxon>
        <taxon>Metazoa</taxon>
        <taxon>Chordata</taxon>
        <taxon>Craniata</taxon>
        <taxon>Vertebrata</taxon>
        <taxon>Euteleostomi</taxon>
        <taxon>Actinopterygii</taxon>
        <taxon>Neopterygii</taxon>
        <taxon>Teleostei</taxon>
        <taxon>Clupei</taxon>
        <taxon>Clupeiformes</taxon>
        <taxon>Clupeoidei</taxon>
        <taxon>Clupeidae</taxon>
        <taxon>Alosa</taxon>
    </lineage>
</organism>
<dbReference type="EMBL" id="JADWDJ010000019">
    <property type="protein sequence ID" value="KAG5265854.1"/>
    <property type="molecule type" value="Genomic_DNA"/>
</dbReference>
<evidence type="ECO:0000256" key="8">
    <source>
        <dbReference type="ARBA" id="ARBA00022728"/>
    </source>
</evidence>
<comment type="similarity">
    <text evidence="4 22">Belongs to the universal ribosomal protein uL13 family.</text>
</comment>
<evidence type="ECO:0000256" key="14">
    <source>
        <dbReference type="ARBA" id="ARBA00022980"/>
    </source>
</evidence>
<dbReference type="InterPro" id="IPR023563">
    <property type="entry name" value="Ribosomal_uL13_CS"/>
</dbReference>
<evidence type="ECO:0000256" key="10">
    <source>
        <dbReference type="ARBA" id="ARBA00022824"/>
    </source>
</evidence>
<dbReference type="InterPro" id="IPR041337">
    <property type="entry name" value="hnRNP_Q_AcD"/>
</dbReference>
<evidence type="ECO:0000256" key="5">
    <source>
        <dbReference type="ARBA" id="ARBA00022490"/>
    </source>
</evidence>
<dbReference type="SUPFAM" id="SSF54928">
    <property type="entry name" value="RNA-binding domain, RBD"/>
    <property type="match status" value="3"/>
</dbReference>
<evidence type="ECO:0000256" key="13">
    <source>
        <dbReference type="ARBA" id="ARBA00022884"/>
    </source>
</evidence>
<evidence type="ECO:0000256" key="7">
    <source>
        <dbReference type="ARBA" id="ARBA00022664"/>
    </source>
</evidence>
<feature type="compositionally biased region" description="Low complexity" evidence="23">
    <location>
        <begin position="634"/>
        <end position="644"/>
    </location>
</feature>
<comment type="caution">
    <text evidence="25">The sequence shown here is derived from an EMBL/GenBank/DDBJ whole genome shotgun (WGS) entry which is preliminary data.</text>
</comment>
<dbReference type="Gene3D" id="3.90.1180.10">
    <property type="entry name" value="Ribosomal protein L13"/>
    <property type="match status" value="1"/>
</dbReference>
<dbReference type="InterPro" id="IPR035979">
    <property type="entry name" value="RBD_domain_sf"/>
</dbReference>
<dbReference type="SUPFAM" id="SSF52161">
    <property type="entry name" value="Ribosomal protein L13"/>
    <property type="match status" value="1"/>
</dbReference>
<dbReference type="GO" id="GO:0003723">
    <property type="term" value="F:RNA binding"/>
    <property type="evidence" value="ECO:0007669"/>
    <property type="project" value="UniProtKB-UniRule"/>
</dbReference>
<dbReference type="GO" id="GO:0008380">
    <property type="term" value="P:RNA splicing"/>
    <property type="evidence" value="ECO:0007669"/>
    <property type="project" value="UniProtKB-KW"/>
</dbReference>
<feature type="region of interest" description="Disordered" evidence="23">
    <location>
        <begin position="709"/>
        <end position="820"/>
    </location>
</feature>
<evidence type="ECO:0000313" key="25">
    <source>
        <dbReference type="EMBL" id="KAG5265854.1"/>
    </source>
</evidence>
<feature type="compositionally biased region" description="Gly residues" evidence="23">
    <location>
        <begin position="764"/>
        <end position="776"/>
    </location>
</feature>
<dbReference type="GO" id="GO:0015934">
    <property type="term" value="C:large ribosomal subunit"/>
    <property type="evidence" value="ECO:0007669"/>
    <property type="project" value="InterPro"/>
</dbReference>
<evidence type="ECO:0000256" key="15">
    <source>
        <dbReference type="ARBA" id="ARBA00022990"/>
    </source>
</evidence>
<keyword evidence="7" id="KW-0507">mRNA processing</keyword>
<keyword evidence="26" id="KW-1185">Reference proteome</keyword>
<evidence type="ECO:0000256" key="18">
    <source>
        <dbReference type="ARBA" id="ARBA00023274"/>
    </source>
</evidence>
<dbReference type="SMART" id="SM00360">
    <property type="entry name" value="RRM"/>
    <property type="match status" value="3"/>
</dbReference>
<dbReference type="GO" id="GO:0003735">
    <property type="term" value="F:structural constituent of ribosome"/>
    <property type="evidence" value="ECO:0007669"/>
    <property type="project" value="InterPro"/>
</dbReference>
<proteinExistence type="inferred from homology"/>
<keyword evidence="6" id="KW-1017">Isopeptide bond</keyword>
<evidence type="ECO:0000256" key="2">
    <source>
        <dbReference type="ARBA" id="ARBA00004496"/>
    </source>
</evidence>
<dbReference type="NCBIfam" id="TIGR01648">
    <property type="entry name" value="hnRNP-R-Q"/>
    <property type="match status" value="1"/>
</dbReference>
<dbReference type="FunFam" id="3.30.70.330:FF:000023">
    <property type="entry name" value="Heterogeneous nuclear ribonucleoprotein q isoform"/>
    <property type="match status" value="1"/>
</dbReference>